<dbReference type="WBParaSite" id="maker-PairedContig_905-snap-gene-1.19-mRNA-1">
    <property type="protein sequence ID" value="maker-PairedContig_905-snap-gene-1.19-mRNA-1"/>
    <property type="gene ID" value="maker-PairedContig_905-snap-gene-1.19"/>
</dbReference>
<sequence>NSSSTVCIIQEYASGKDILYQIKKNERLNENISKFLFQQLLEALMHLKCENIFLDIYGNIKHGDFGFSTIMQNNDVSHTFCGSRAYVPPEVLRSQPYTSFTVDLWSLGVVLFVMVAGLMPYDNQNPRQMLSKQLQHKLTFPRKILISEEVKTLIYEILHPIPSQRKSYSDIVTSSWLTNVPYKFRTKNNCDKDDLLEFQ</sequence>
<keyword evidence="5" id="KW-0418">Kinase</keyword>
<keyword evidence="6" id="KW-0067">ATP-binding</keyword>
<comment type="catalytic activity">
    <reaction evidence="7">
        <text>L-threonyl-[protein] + ATP = O-phospho-L-threonyl-[protein] + ADP + H(+)</text>
        <dbReference type="Rhea" id="RHEA:46608"/>
        <dbReference type="Rhea" id="RHEA-COMP:11060"/>
        <dbReference type="Rhea" id="RHEA-COMP:11605"/>
        <dbReference type="ChEBI" id="CHEBI:15378"/>
        <dbReference type="ChEBI" id="CHEBI:30013"/>
        <dbReference type="ChEBI" id="CHEBI:30616"/>
        <dbReference type="ChEBI" id="CHEBI:61977"/>
        <dbReference type="ChEBI" id="CHEBI:456216"/>
        <dbReference type="EC" id="2.7.11.1"/>
    </reaction>
</comment>
<evidence type="ECO:0000256" key="6">
    <source>
        <dbReference type="ARBA" id="ARBA00022840"/>
    </source>
</evidence>
<protein>
    <recommendedName>
        <fullName evidence="1">non-specific serine/threonine protein kinase</fullName>
        <ecNumber evidence="1">2.7.11.1</ecNumber>
    </recommendedName>
</protein>
<dbReference type="SUPFAM" id="SSF56112">
    <property type="entry name" value="Protein kinase-like (PK-like)"/>
    <property type="match status" value="1"/>
</dbReference>
<proteinExistence type="predicted"/>
<keyword evidence="3" id="KW-0808">Transferase</keyword>
<organism evidence="10">
    <name type="scientific">Wuchereria bancrofti</name>
    <dbReference type="NCBI Taxonomy" id="6293"/>
    <lineage>
        <taxon>Eukaryota</taxon>
        <taxon>Metazoa</taxon>
        <taxon>Ecdysozoa</taxon>
        <taxon>Nematoda</taxon>
        <taxon>Chromadorea</taxon>
        <taxon>Rhabditida</taxon>
        <taxon>Spirurina</taxon>
        <taxon>Spiruromorpha</taxon>
        <taxon>Filarioidea</taxon>
        <taxon>Onchocercidae</taxon>
        <taxon>Wuchereria</taxon>
    </lineage>
</organism>
<reference evidence="10" key="1">
    <citation type="submission" date="2016-11" db="UniProtKB">
        <authorList>
            <consortium name="WormBaseParasite"/>
        </authorList>
    </citation>
    <scope>IDENTIFICATION</scope>
    <source>
        <strain evidence="10">pt0022</strain>
    </source>
</reference>
<dbReference type="EC" id="2.7.11.1" evidence="1"/>
<dbReference type="AlphaFoldDB" id="A0A1I8F091"/>
<evidence type="ECO:0000256" key="5">
    <source>
        <dbReference type="ARBA" id="ARBA00022777"/>
    </source>
</evidence>
<accession>A0A1I8F091</accession>
<evidence type="ECO:0000256" key="4">
    <source>
        <dbReference type="ARBA" id="ARBA00022741"/>
    </source>
</evidence>
<dbReference type="Pfam" id="PF00069">
    <property type="entry name" value="Pkinase"/>
    <property type="match status" value="1"/>
</dbReference>
<evidence type="ECO:0000256" key="2">
    <source>
        <dbReference type="ARBA" id="ARBA00022527"/>
    </source>
</evidence>
<comment type="catalytic activity">
    <reaction evidence="8">
        <text>L-seryl-[protein] + ATP = O-phospho-L-seryl-[protein] + ADP + H(+)</text>
        <dbReference type="Rhea" id="RHEA:17989"/>
        <dbReference type="Rhea" id="RHEA-COMP:9863"/>
        <dbReference type="Rhea" id="RHEA-COMP:11604"/>
        <dbReference type="ChEBI" id="CHEBI:15378"/>
        <dbReference type="ChEBI" id="CHEBI:29999"/>
        <dbReference type="ChEBI" id="CHEBI:30616"/>
        <dbReference type="ChEBI" id="CHEBI:83421"/>
        <dbReference type="ChEBI" id="CHEBI:456216"/>
        <dbReference type="EC" id="2.7.11.1"/>
    </reaction>
</comment>
<evidence type="ECO:0000256" key="1">
    <source>
        <dbReference type="ARBA" id="ARBA00012513"/>
    </source>
</evidence>
<dbReference type="Gene3D" id="1.10.510.10">
    <property type="entry name" value="Transferase(Phosphotransferase) domain 1"/>
    <property type="match status" value="1"/>
</dbReference>
<dbReference type="PROSITE" id="PS50011">
    <property type="entry name" value="PROTEIN_KINASE_DOM"/>
    <property type="match status" value="1"/>
</dbReference>
<keyword evidence="4" id="KW-0547">Nucleotide-binding</keyword>
<dbReference type="InterPro" id="IPR000719">
    <property type="entry name" value="Prot_kinase_dom"/>
</dbReference>
<feature type="domain" description="Protein kinase" evidence="9">
    <location>
        <begin position="1"/>
        <end position="177"/>
    </location>
</feature>
<name>A0A1I8F091_WUCBA</name>
<keyword evidence="2" id="KW-0723">Serine/threonine-protein kinase</keyword>
<dbReference type="STRING" id="6293.A0A1I8F091"/>
<dbReference type="GO" id="GO:0005524">
    <property type="term" value="F:ATP binding"/>
    <property type="evidence" value="ECO:0007669"/>
    <property type="project" value="UniProtKB-KW"/>
</dbReference>
<evidence type="ECO:0000313" key="10">
    <source>
        <dbReference type="WBParaSite" id="maker-PairedContig_905-snap-gene-1.19-mRNA-1"/>
    </source>
</evidence>
<evidence type="ECO:0000256" key="7">
    <source>
        <dbReference type="ARBA" id="ARBA00047899"/>
    </source>
</evidence>
<evidence type="ECO:0000256" key="3">
    <source>
        <dbReference type="ARBA" id="ARBA00022679"/>
    </source>
</evidence>
<dbReference type="SMART" id="SM00220">
    <property type="entry name" value="S_TKc"/>
    <property type="match status" value="1"/>
</dbReference>
<dbReference type="GO" id="GO:0004674">
    <property type="term" value="F:protein serine/threonine kinase activity"/>
    <property type="evidence" value="ECO:0007669"/>
    <property type="project" value="UniProtKB-KW"/>
</dbReference>
<dbReference type="InterPro" id="IPR011009">
    <property type="entry name" value="Kinase-like_dom_sf"/>
</dbReference>
<evidence type="ECO:0000259" key="9">
    <source>
        <dbReference type="PROSITE" id="PS50011"/>
    </source>
</evidence>
<dbReference type="PANTHER" id="PTHR43895:SF32">
    <property type="entry name" value="SERINE_THREONINE-PROTEIN KINASE CHK1"/>
    <property type="match status" value="1"/>
</dbReference>
<evidence type="ECO:0000256" key="8">
    <source>
        <dbReference type="ARBA" id="ARBA00048679"/>
    </source>
</evidence>
<dbReference type="GO" id="GO:0035861">
    <property type="term" value="C:site of double-strand break"/>
    <property type="evidence" value="ECO:0007669"/>
    <property type="project" value="TreeGrafter"/>
</dbReference>
<dbReference type="GO" id="GO:0005634">
    <property type="term" value="C:nucleus"/>
    <property type="evidence" value="ECO:0007669"/>
    <property type="project" value="TreeGrafter"/>
</dbReference>
<dbReference type="GO" id="GO:0007095">
    <property type="term" value="P:mitotic G2 DNA damage checkpoint signaling"/>
    <property type="evidence" value="ECO:0007669"/>
    <property type="project" value="TreeGrafter"/>
</dbReference>
<dbReference type="GO" id="GO:0005737">
    <property type="term" value="C:cytoplasm"/>
    <property type="evidence" value="ECO:0007669"/>
    <property type="project" value="TreeGrafter"/>
</dbReference>
<dbReference type="PANTHER" id="PTHR43895">
    <property type="entry name" value="CALCIUM/CALMODULIN-DEPENDENT PROTEIN KINASE KINASE-RELATED"/>
    <property type="match status" value="1"/>
</dbReference>